<dbReference type="SMART" id="SM00710">
    <property type="entry name" value="PbH1"/>
    <property type="match status" value="5"/>
</dbReference>
<evidence type="ECO:0000313" key="2">
    <source>
        <dbReference type="Proteomes" id="UP000366872"/>
    </source>
</evidence>
<dbReference type="AlphaFoldDB" id="A0A6C2U1W9"/>
<dbReference type="InterPro" id="IPR012334">
    <property type="entry name" value="Pectin_lyas_fold"/>
</dbReference>
<gene>
    <name evidence="1" type="ORF">PDESU_02537</name>
</gene>
<evidence type="ECO:0000313" key="1">
    <source>
        <dbReference type="EMBL" id="VGO13980.1"/>
    </source>
</evidence>
<organism evidence="1 2">
    <name type="scientific">Pontiella desulfatans</name>
    <dbReference type="NCBI Taxonomy" id="2750659"/>
    <lineage>
        <taxon>Bacteria</taxon>
        <taxon>Pseudomonadati</taxon>
        <taxon>Kiritimatiellota</taxon>
        <taxon>Kiritimatiellia</taxon>
        <taxon>Kiritimatiellales</taxon>
        <taxon>Pontiellaceae</taxon>
        <taxon>Pontiella</taxon>
    </lineage>
</organism>
<reference evidence="1 2" key="1">
    <citation type="submission" date="2019-04" db="EMBL/GenBank/DDBJ databases">
        <authorList>
            <person name="Van Vliet M D."/>
        </authorList>
    </citation>
    <scope>NUCLEOTIDE SEQUENCE [LARGE SCALE GENOMIC DNA]</scope>
    <source>
        <strain evidence="1 2">F1</strain>
    </source>
</reference>
<proteinExistence type="predicted"/>
<protein>
    <submittedName>
        <fullName evidence="1">Uncharacterized protein</fullName>
    </submittedName>
</protein>
<dbReference type="EMBL" id="CAAHFG010000001">
    <property type="protein sequence ID" value="VGO13980.1"/>
    <property type="molecule type" value="Genomic_DNA"/>
</dbReference>
<accession>A0A6C2U1W9</accession>
<dbReference type="Gene3D" id="2.160.20.10">
    <property type="entry name" value="Single-stranded right-handed beta-helix, Pectin lyase-like"/>
    <property type="match status" value="1"/>
</dbReference>
<dbReference type="Proteomes" id="UP000366872">
    <property type="component" value="Unassembled WGS sequence"/>
</dbReference>
<dbReference type="SUPFAM" id="SSF51126">
    <property type="entry name" value="Pectin lyase-like"/>
    <property type="match status" value="1"/>
</dbReference>
<keyword evidence="2" id="KW-1185">Reference proteome</keyword>
<dbReference type="InterPro" id="IPR011050">
    <property type="entry name" value="Pectin_lyase_fold/virulence"/>
</dbReference>
<name>A0A6C2U1W9_PONDE</name>
<sequence length="487" mass="52635">MAGVPLADLQARLDIGEDLLLQPGSEWEVSAPLRFRVPGQRIETAGDVLPSQYARLRLAPGLAGTIISGEGVSEISIRKLVLDGNRDQFDRKKGTLPAKPFVDLGGPGAVAQTVSRCILLNTRCSGGWGAIHVREGGRDIQVTDNVVVGSGPDLRGNGTAPHELPYGWGDGISMASPDSLIRNNLIIDATDQGIMIQGAPGTLIQSNVVAAVSREMLAGIALYEPFSDYRMSPPEAERYDYSGVVVERNLIDAFGGRIHVAIPMGPAAWNGRLLGKTLVGATVRGNGLSGNAMGYGYVVNGVDRFTVVSNRSEAVFSGLGDGFNGRKPVPPAAFLYTPSAAGTSVLQSEFKPAGSDLVGIPRNAWEPRNMRGFRSVGYGDAELEAVIRAAFLEMLGRDPLQGELTHWSDWLKTSEVNADFLRVQLMVSPEFVQRFGRVSPDSLHAWRGRRWLTRIIEGIEKLSDGTPEKWPSARRLHACLWAQLYVR</sequence>
<dbReference type="InterPro" id="IPR006626">
    <property type="entry name" value="PbH1"/>
</dbReference>